<gene>
    <name evidence="8" type="ORF">POL25_28495</name>
</gene>
<dbReference type="PANTHER" id="PTHR43289">
    <property type="entry name" value="MITOGEN-ACTIVATED PROTEIN KINASE KINASE KINASE 20-RELATED"/>
    <property type="match status" value="1"/>
</dbReference>
<evidence type="ECO:0000256" key="4">
    <source>
        <dbReference type="ARBA" id="ARBA00022840"/>
    </source>
</evidence>
<dbReference type="PROSITE" id="PS00107">
    <property type="entry name" value="PROTEIN_KINASE_ATP"/>
    <property type="match status" value="1"/>
</dbReference>
<evidence type="ECO:0000313" key="8">
    <source>
        <dbReference type="EMBL" id="MDC0720878.1"/>
    </source>
</evidence>
<dbReference type="Gene3D" id="1.10.510.10">
    <property type="entry name" value="Transferase(Phosphotransferase) domain 1"/>
    <property type="match status" value="1"/>
</dbReference>
<dbReference type="Gene3D" id="1.25.40.10">
    <property type="entry name" value="Tetratricopeptide repeat domain"/>
    <property type="match status" value="2"/>
</dbReference>
<keyword evidence="5" id="KW-0802">TPR repeat</keyword>
<name>A0ABT5E4T3_9BACT</name>
<keyword evidence="1" id="KW-0808">Transferase</keyword>
<feature type="binding site" evidence="6">
    <location>
        <position position="66"/>
    </location>
    <ligand>
        <name>ATP</name>
        <dbReference type="ChEBI" id="CHEBI:30616"/>
    </ligand>
</feature>
<protein>
    <submittedName>
        <fullName evidence="8">Serine/threonine-protein kinase</fullName>
    </submittedName>
</protein>
<dbReference type="PROSITE" id="PS00108">
    <property type="entry name" value="PROTEIN_KINASE_ST"/>
    <property type="match status" value="1"/>
</dbReference>
<dbReference type="SUPFAM" id="SSF48452">
    <property type="entry name" value="TPR-like"/>
    <property type="match status" value="3"/>
</dbReference>
<evidence type="ECO:0000256" key="2">
    <source>
        <dbReference type="ARBA" id="ARBA00022741"/>
    </source>
</evidence>
<dbReference type="Gene3D" id="3.30.200.20">
    <property type="entry name" value="Phosphorylase Kinase, domain 1"/>
    <property type="match status" value="1"/>
</dbReference>
<accession>A0ABT5E4T3</accession>
<organism evidence="8 9">
    <name type="scientific">Nannocystis bainbridge</name>
    <dbReference type="NCBI Taxonomy" id="2995303"/>
    <lineage>
        <taxon>Bacteria</taxon>
        <taxon>Pseudomonadati</taxon>
        <taxon>Myxococcota</taxon>
        <taxon>Polyangia</taxon>
        <taxon>Nannocystales</taxon>
        <taxon>Nannocystaceae</taxon>
        <taxon>Nannocystis</taxon>
    </lineage>
</organism>
<evidence type="ECO:0000313" key="9">
    <source>
        <dbReference type="Proteomes" id="UP001221686"/>
    </source>
</evidence>
<keyword evidence="2 6" id="KW-0547">Nucleotide-binding</keyword>
<evidence type="ECO:0000256" key="3">
    <source>
        <dbReference type="ARBA" id="ARBA00022777"/>
    </source>
</evidence>
<dbReference type="PROSITE" id="PS50005">
    <property type="entry name" value="TPR"/>
    <property type="match status" value="1"/>
</dbReference>
<evidence type="ECO:0000259" key="7">
    <source>
        <dbReference type="PROSITE" id="PS50011"/>
    </source>
</evidence>
<evidence type="ECO:0000256" key="6">
    <source>
        <dbReference type="PROSITE-ProRule" id="PRU10141"/>
    </source>
</evidence>
<dbReference type="SMART" id="SM00028">
    <property type="entry name" value="TPR"/>
    <property type="match status" value="5"/>
</dbReference>
<dbReference type="SUPFAM" id="SSF56112">
    <property type="entry name" value="Protein kinase-like (PK-like)"/>
    <property type="match status" value="1"/>
</dbReference>
<sequence length="994" mass="107228">MRGIRLDHGAIEIQMARSQARARLFGRPAEPIRLGRFVVLRRVGSGGMGVVYEAYDPQLDRKVALKLLRSDVGGSAVLTSQLRLDELSAEARAMARLSHPNVVTVFDVGEVDGRVYIAMEYVAPPTLRGWLEAEPRSVAAIVAVMLEAGAGLAAAHRAGLVHRDFKPENVVVPSGEPVRVMDFGLARRLEPLFERLERSGMSALATREGVLTTQLAGTPLYMAPEQFHPGAIDVRADQWAFCATLFEALHGRPPFSLGERLLGSARLRLPTEARSGPIPPPLNAVLRRGLSFDPAQRFESMDALLECLRPSRRRSRAPLLGLAAAAVIAAVTAGLLGARPPVADPCPAREDRLRAAWSEADAAQLHARFAESGLAYAATSAERTAALFDRYGEEWIAAERLVCLLGRSGAEARVSERGACLDERLEALAVTRDELLEGAAGDLPLTVERSVSLATRLPPIRGCEQAQLVPTTDPLDRQARRRLSRHASRARARVQARRLDAAEAALVEARADGGSDHPESEAVLALLEAELALLRAQPERAHERLDRVIEVAGRERLVDLVAEAAVMQAEVEAGLRVNASVARDILRVARVALAVSDPGPQARGRLELVQARVEYDSSHFEAGRRATEAAIEAFTEAGARGRLKLSEGLQMLAIQTFGAGEYEQARAFAEQSEGLQLELLGASHPDLAKTALVLGAVDLVDGRGERAVAQFRRAAALQAESLGSEHPHVAQTLINLGNAYLELGEHAAALAEYERALAILQPVLGRDDPRVLACLANIGGSHRGLGEASRAEAVFREVIVRSRGLGEPGAATLSLALGNLARALHDQGRFAEAEDTYEEALVLRRSVFGDEHPKTAALYDDLGRFYIDTGRYRDATPLIERGKAIRSASFGAHHVEYARSEVSLGLLDLARGRSDEAIDRIDRALDRLERDGRAEARGDARLNLARALSQRGHPGDLERARALIARCREGPAGAPYVAELAAWCASLGGRAPCD</sequence>
<dbReference type="InterPro" id="IPR017441">
    <property type="entry name" value="Protein_kinase_ATP_BS"/>
</dbReference>
<dbReference type="InterPro" id="IPR011009">
    <property type="entry name" value="Kinase-like_dom_sf"/>
</dbReference>
<comment type="caution">
    <text evidence="8">The sequence shown here is derived from an EMBL/GenBank/DDBJ whole genome shotgun (WGS) entry which is preliminary data.</text>
</comment>
<feature type="domain" description="Protein kinase" evidence="7">
    <location>
        <begin position="37"/>
        <end position="320"/>
    </location>
</feature>
<dbReference type="InterPro" id="IPR019734">
    <property type="entry name" value="TPR_rpt"/>
</dbReference>
<dbReference type="InterPro" id="IPR011990">
    <property type="entry name" value="TPR-like_helical_dom_sf"/>
</dbReference>
<dbReference type="PROSITE" id="PS50011">
    <property type="entry name" value="PROTEIN_KINASE_DOM"/>
    <property type="match status" value="1"/>
</dbReference>
<dbReference type="Pfam" id="PF13424">
    <property type="entry name" value="TPR_12"/>
    <property type="match status" value="2"/>
</dbReference>
<dbReference type="GO" id="GO:0016301">
    <property type="term" value="F:kinase activity"/>
    <property type="evidence" value="ECO:0007669"/>
    <property type="project" value="UniProtKB-KW"/>
</dbReference>
<proteinExistence type="predicted"/>
<dbReference type="EMBL" id="JAQNDL010000003">
    <property type="protein sequence ID" value="MDC0720878.1"/>
    <property type="molecule type" value="Genomic_DNA"/>
</dbReference>
<dbReference type="Pfam" id="PF00069">
    <property type="entry name" value="Pkinase"/>
    <property type="match status" value="1"/>
</dbReference>
<dbReference type="PANTHER" id="PTHR43289:SF6">
    <property type="entry name" value="SERINE_THREONINE-PROTEIN KINASE NEKL-3"/>
    <property type="match status" value="1"/>
</dbReference>
<keyword evidence="9" id="KW-1185">Reference proteome</keyword>
<evidence type="ECO:0000256" key="5">
    <source>
        <dbReference type="PROSITE-ProRule" id="PRU00339"/>
    </source>
</evidence>
<keyword evidence="3 8" id="KW-0418">Kinase</keyword>
<evidence type="ECO:0000256" key="1">
    <source>
        <dbReference type="ARBA" id="ARBA00022679"/>
    </source>
</evidence>
<feature type="repeat" description="TPR" evidence="5">
    <location>
        <begin position="730"/>
        <end position="763"/>
    </location>
</feature>
<dbReference type="InterPro" id="IPR008271">
    <property type="entry name" value="Ser/Thr_kinase_AS"/>
</dbReference>
<dbReference type="RefSeq" id="WP_272089387.1">
    <property type="nucleotide sequence ID" value="NZ_JAQNDL010000003.1"/>
</dbReference>
<dbReference type="Proteomes" id="UP001221686">
    <property type="component" value="Unassembled WGS sequence"/>
</dbReference>
<reference evidence="8 9" key="1">
    <citation type="submission" date="2022-11" db="EMBL/GenBank/DDBJ databases">
        <title>Minimal conservation of predation-associated metabolite biosynthetic gene clusters underscores biosynthetic potential of Myxococcota including descriptions for ten novel species: Archangium lansinium sp. nov., Myxococcus landrumus sp. nov., Nannocystis bai.</title>
        <authorList>
            <person name="Ahearne A."/>
            <person name="Stevens C."/>
            <person name="Dowd S."/>
        </authorList>
    </citation>
    <scope>NUCLEOTIDE SEQUENCE [LARGE SCALE GENOMIC DNA]</scope>
    <source>
        <strain evidence="8 9">BB15-2</strain>
    </source>
</reference>
<keyword evidence="4 6" id="KW-0067">ATP-binding</keyword>
<dbReference type="PROSITE" id="PS50293">
    <property type="entry name" value="TPR_REGION"/>
    <property type="match status" value="1"/>
</dbReference>
<dbReference type="InterPro" id="IPR000719">
    <property type="entry name" value="Prot_kinase_dom"/>
</dbReference>
<dbReference type="CDD" id="cd14014">
    <property type="entry name" value="STKc_PknB_like"/>
    <property type="match status" value="1"/>
</dbReference>